<dbReference type="Proteomes" id="UP001065613">
    <property type="component" value="Chromosome"/>
</dbReference>
<dbReference type="PANTHER" id="PTHR12526">
    <property type="entry name" value="GLYCOSYLTRANSFERASE"/>
    <property type="match status" value="1"/>
</dbReference>
<evidence type="ECO:0000313" key="2">
    <source>
        <dbReference type="EMBL" id="UXE63056.1"/>
    </source>
</evidence>
<proteinExistence type="predicted"/>
<protein>
    <submittedName>
        <fullName evidence="2">Glycosyltransferase family 4 protein</fullName>
    </submittedName>
</protein>
<accession>A0A977PXF2</accession>
<feature type="domain" description="Glycosyltransferase subfamily 4-like N-terminal" evidence="1">
    <location>
        <begin position="88"/>
        <end position="219"/>
    </location>
</feature>
<dbReference type="PANTHER" id="PTHR12526:SF600">
    <property type="entry name" value="GLYCOSYL TRANSFERASE GROUP 1"/>
    <property type="match status" value="1"/>
</dbReference>
<dbReference type="Pfam" id="PF13439">
    <property type="entry name" value="Glyco_transf_4"/>
    <property type="match status" value="1"/>
</dbReference>
<dbReference type="Gene3D" id="3.40.50.2000">
    <property type="entry name" value="Glycogen Phosphorylase B"/>
    <property type="match status" value="2"/>
</dbReference>
<reference evidence="2" key="1">
    <citation type="submission" date="2021-04" db="EMBL/GenBank/DDBJ databases">
        <title>Genome sequence of Woronichinia naegeliana from Washington state freshwater lake bloom.</title>
        <authorList>
            <person name="Dreher T.W."/>
        </authorList>
    </citation>
    <scope>NUCLEOTIDE SEQUENCE</scope>
    <source>
        <strain evidence="2">WA131</strain>
    </source>
</reference>
<sequence length="420" mass="47685">MSSKLRTLFILREVPYPVRGGSSLRSWQLINLMARRGTVALFSACNWTPKNLQLPLIERWCHCNVEEQRSAWERFNRHFWWLFPKRHHSADWNYSVQAAQALAQLLRDFKPDLVILEQAWMYPYLKVVRSYPCQIIVDNQNVEAHLHQQLGPESQPDQYRLKARLKYQLEQNHLKRLERAFCRAGDQVWVCSPEDASLVRQWYGQELQPKVIPNGIDVSYYDEVWQGKTLSLPALGDKRHNLLFLGQLSYPPNQEAVDILLDRLYPALKVRYPDCRLLLIGRTPTVKMLTAAAQDANIIVSGMVADVRPYLASASVQVVPLISGGGTRLKILEALAAGCPVISTQKGAEGLSLSAPFPLILADRDEEILAAIAELWDNPILAENLARLGYEWAKTYYDWSAIDPAITAAIAELSISVVSE</sequence>
<dbReference type="EMBL" id="CP073041">
    <property type="protein sequence ID" value="UXE63056.1"/>
    <property type="molecule type" value="Genomic_DNA"/>
</dbReference>
<name>A0A977PXF2_9CYAN</name>
<organism evidence="2">
    <name type="scientific">Woronichinia naegeliana WA131</name>
    <dbReference type="NCBI Taxonomy" id="2824559"/>
    <lineage>
        <taxon>Bacteria</taxon>
        <taxon>Bacillati</taxon>
        <taxon>Cyanobacteriota</taxon>
        <taxon>Cyanophyceae</taxon>
        <taxon>Synechococcales</taxon>
        <taxon>Coelosphaeriaceae</taxon>
        <taxon>Woronichinia</taxon>
    </lineage>
</organism>
<dbReference type="KEGG" id="wna:KA717_10505"/>
<dbReference type="InterPro" id="IPR028098">
    <property type="entry name" value="Glyco_trans_4-like_N"/>
</dbReference>
<gene>
    <name evidence="2" type="ORF">KA717_10505</name>
</gene>
<evidence type="ECO:0000259" key="1">
    <source>
        <dbReference type="Pfam" id="PF13439"/>
    </source>
</evidence>
<dbReference type="CDD" id="cd03801">
    <property type="entry name" value="GT4_PimA-like"/>
    <property type="match status" value="1"/>
</dbReference>
<dbReference type="AlphaFoldDB" id="A0A977PXF2"/>
<dbReference type="GO" id="GO:0016757">
    <property type="term" value="F:glycosyltransferase activity"/>
    <property type="evidence" value="ECO:0007669"/>
    <property type="project" value="TreeGrafter"/>
</dbReference>
<dbReference type="SUPFAM" id="SSF53756">
    <property type="entry name" value="UDP-Glycosyltransferase/glycogen phosphorylase"/>
    <property type="match status" value="1"/>
</dbReference>
<dbReference type="Pfam" id="PF13692">
    <property type="entry name" value="Glyco_trans_1_4"/>
    <property type="match status" value="1"/>
</dbReference>